<accession>A0A9D4EBG2</accession>
<gene>
    <name evidence="1" type="ORF">DPMN_176676</name>
</gene>
<name>A0A9D4EBG2_DREPO</name>
<sequence length="56" mass="6386">MITAEEQSRNRQTIGQINWVVHGTRPDLAFELIDMSTKLKQATVVDLTRTVKQSTE</sequence>
<dbReference type="EMBL" id="JAIWYP010000009">
    <property type="protein sequence ID" value="KAH3775275.1"/>
    <property type="molecule type" value="Genomic_DNA"/>
</dbReference>
<reference evidence="1" key="2">
    <citation type="submission" date="2020-11" db="EMBL/GenBank/DDBJ databases">
        <authorList>
            <person name="McCartney M.A."/>
            <person name="Auch B."/>
            <person name="Kono T."/>
            <person name="Mallez S."/>
            <person name="Becker A."/>
            <person name="Gohl D.M."/>
            <person name="Silverstein K.A.T."/>
            <person name="Koren S."/>
            <person name="Bechman K.B."/>
            <person name="Herman A."/>
            <person name="Abrahante J.E."/>
            <person name="Garbe J."/>
        </authorList>
    </citation>
    <scope>NUCLEOTIDE SEQUENCE</scope>
    <source>
        <strain evidence="1">Duluth1</strain>
        <tissue evidence="1">Whole animal</tissue>
    </source>
</reference>
<dbReference type="AlphaFoldDB" id="A0A9D4EBG2"/>
<proteinExistence type="predicted"/>
<dbReference type="Proteomes" id="UP000828390">
    <property type="component" value="Unassembled WGS sequence"/>
</dbReference>
<organism evidence="1 2">
    <name type="scientific">Dreissena polymorpha</name>
    <name type="common">Zebra mussel</name>
    <name type="synonym">Mytilus polymorpha</name>
    <dbReference type="NCBI Taxonomy" id="45954"/>
    <lineage>
        <taxon>Eukaryota</taxon>
        <taxon>Metazoa</taxon>
        <taxon>Spiralia</taxon>
        <taxon>Lophotrochozoa</taxon>
        <taxon>Mollusca</taxon>
        <taxon>Bivalvia</taxon>
        <taxon>Autobranchia</taxon>
        <taxon>Heteroconchia</taxon>
        <taxon>Euheterodonta</taxon>
        <taxon>Imparidentia</taxon>
        <taxon>Neoheterodontei</taxon>
        <taxon>Myida</taxon>
        <taxon>Dreissenoidea</taxon>
        <taxon>Dreissenidae</taxon>
        <taxon>Dreissena</taxon>
    </lineage>
</organism>
<evidence type="ECO:0000313" key="2">
    <source>
        <dbReference type="Proteomes" id="UP000828390"/>
    </source>
</evidence>
<evidence type="ECO:0000313" key="1">
    <source>
        <dbReference type="EMBL" id="KAH3775275.1"/>
    </source>
</evidence>
<reference evidence="1" key="1">
    <citation type="journal article" date="2019" name="bioRxiv">
        <title>The Genome of the Zebra Mussel, Dreissena polymorpha: A Resource for Invasive Species Research.</title>
        <authorList>
            <person name="McCartney M.A."/>
            <person name="Auch B."/>
            <person name="Kono T."/>
            <person name="Mallez S."/>
            <person name="Zhang Y."/>
            <person name="Obille A."/>
            <person name="Becker A."/>
            <person name="Abrahante J.E."/>
            <person name="Garbe J."/>
            <person name="Badalamenti J.P."/>
            <person name="Herman A."/>
            <person name="Mangelson H."/>
            <person name="Liachko I."/>
            <person name="Sullivan S."/>
            <person name="Sone E.D."/>
            <person name="Koren S."/>
            <person name="Silverstein K.A.T."/>
            <person name="Beckman K.B."/>
            <person name="Gohl D.M."/>
        </authorList>
    </citation>
    <scope>NUCLEOTIDE SEQUENCE</scope>
    <source>
        <strain evidence="1">Duluth1</strain>
        <tissue evidence="1">Whole animal</tissue>
    </source>
</reference>
<comment type="caution">
    <text evidence="1">The sequence shown here is derived from an EMBL/GenBank/DDBJ whole genome shotgun (WGS) entry which is preliminary data.</text>
</comment>
<protein>
    <submittedName>
        <fullName evidence="1">Uncharacterized protein</fullName>
    </submittedName>
</protein>
<keyword evidence="2" id="KW-1185">Reference proteome</keyword>